<evidence type="ECO:0000256" key="1">
    <source>
        <dbReference type="SAM" id="MobiDB-lite"/>
    </source>
</evidence>
<protein>
    <submittedName>
        <fullName evidence="2">Uncharacterized protein</fullName>
    </submittedName>
</protein>
<evidence type="ECO:0000313" key="2">
    <source>
        <dbReference type="EMBL" id="BAD45139.1"/>
    </source>
</evidence>
<reference evidence="2" key="1">
    <citation type="journal article" date="2002" name="Nature">
        <title>The genome sequence and structure of rice chromosome 1.</title>
        <authorList>
            <person name="Sasaki T."/>
            <person name="Matsumoto T."/>
            <person name="Yamamoto K."/>
            <person name="Sakata K."/>
            <person name="Baba T."/>
            <person name="Katayose Y."/>
            <person name="Wu J."/>
            <person name="Niimura Y."/>
            <person name="Cheng Z."/>
            <person name="Nagamura Y."/>
            <person name="Antonio B.A."/>
            <person name="Kanamori H."/>
            <person name="Hosokawa S."/>
            <person name="Masukawa M."/>
            <person name="Arikawa K."/>
            <person name="Chiden Y."/>
            <person name="Hayashi M."/>
            <person name="Okamoto M."/>
            <person name="Ando T."/>
            <person name="Aoki H."/>
            <person name="Arita K."/>
            <person name="Hamada M."/>
            <person name="Harada C."/>
            <person name="Hijishita S."/>
            <person name="Honda M."/>
            <person name="Ichikawa Y."/>
            <person name="Idonuma A."/>
            <person name="Iijima M."/>
            <person name="Ikeda M."/>
            <person name="Ikeno M."/>
            <person name="Itoh S."/>
            <person name="Itoh T."/>
            <person name="Itoh Y."/>
            <person name="Itoh Y."/>
            <person name="Iwabuchi A."/>
            <person name="Kamiya K."/>
            <person name="Karasawa W."/>
            <person name="Katagiri S."/>
            <person name="Kikuta A."/>
            <person name="Kobayashi N."/>
            <person name="Kono I."/>
            <person name="Machita K."/>
            <person name="Maehara T."/>
            <person name="Mizuno H."/>
            <person name="Mizubayashi T."/>
            <person name="Mukai Y."/>
            <person name="Nagasaki H."/>
            <person name="Nakashima M."/>
            <person name="Nakama Y."/>
            <person name="Nakamichi Y."/>
            <person name="Nakamura M."/>
            <person name="Namiki N."/>
            <person name="Negishi M."/>
            <person name="Ohta I."/>
            <person name="Ono N."/>
            <person name="Saji S."/>
            <person name="Sakai K."/>
            <person name="Shibata M."/>
            <person name="Shimokawa T."/>
            <person name="Shomura A."/>
            <person name="Song J."/>
            <person name="Takazaki Y."/>
            <person name="Terasawa K."/>
            <person name="Tsuji K."/>
            <person name="Waki K."/>
            <person name="Yamagata H."/>
            <person name="Yamane H."/>
            <person name="Yoshiki S."/>
            <person name="Yoshihara R."/>
            <person name="Yukawa K."/>
            <person name="Zhong H."/>
            <person name="Iwama H."/>
            <person name="Endo T."/>
            <person name="Ito H."/>
            <person name="Hahn J.H."/>
            <person name="Kim H.I."/>
            <person name="Eun M.Y."/>
            <person name="Yano M."/>
            <person name="Jiang J."/>
            <person name="Gojobori T."/>
        </authorList>
    </citation>
    <scope>NUCLEOTIDE SEQUENCE [LARGE SCALE GENOMIC DNA]</scope>
</reference>
<dbReference type="EMBL" id="AP003334">
    <property type="protein sequence ID" value="BAD45139.1"/>
    <property type="molecule type" value="Genomic_DNA"/>
</dbReference>
<dbReference type="Proteomes" id="UP000817658">
    <property type="component" value="Chromosome 1"/>
</dbReference>
<dbReference type="AlphaFoldDB" id="Q656X8"/>
<gene>
    <name evidence="2" type="primary">B1114B07.30</name>
</gene>
<feature type="region of interest" description="Disordered" evidence="1">
    <location>
        <begin position="1"/>
        <end position="22"/>
    </location>
</feature>
<name>Q656X8_ORYSJ</name>
<proteinExistence type="predicted"/>
<sequence>MSTRLAPINGGPGESSCHKAKLDGPDKMAAAQRRVEGGYRVDGGVDGVGVGSWVNCGVDGVCVLVEGISVGWVDGGVGGG</sequence>
<accession>Q656X8</accession>
<organism evidence="2">
    <name type="scientific">Oryza sativa subsp. japonica</name>
    <name type="common">Rice</name>
    <dbReference type="NCBI Taxonomy" id="39947"/>
    <lineage>
        <taxon>Eukaryota</taxon>
        <taxon>Viridiplantae</taxon>
        <taxon>Streptophyta</taxon>
        <taxon>Embryophyta</taxon>
        <taxon>Tracheophyta</taxon>
        <taxon>Spermatophyta</taxon>
        <taxon>Magnoliopsida</taxon>
        <taxon>Liliopsida</taxon>
        <taxon>Poales</taxon>
        <taxon>Poaceae</taxon>
        <taxon>BOP clade</taxon>
        <taxon>Oryzoideae</taxon>
        <taxon>Oryzeae</taxon>
        <taxon>Oryzinae</taxon>
        <taxon>Oryza</taxon>
        <taxon>Oryza sativa</taxon>
    </lineage>
</organism>